<sequence>MWKDLKSALLAGAMAVLPLTVPVAGAVAVDDLRAVIAKDYDDHLEALFKHFHANPELSLQEHKTAARLAAELRDAGFEVTEGIGQTGLVAIMENGPGPRVMMRADMDGLPVLEKSGLDYASTAMQTDPNGIEVPVMHACGHDVHITALVGTARRMAAMRDTWSGTLMLIGQPAEERFGGARIMREDRLYERFGKPDYGLAFHVNSLMEAGKIWAADEAAYAGVDSVNITVHGLGAHGAAPHAGKDPIVLGAQIVTTLQTLISRELSPRVPGVVTVGSFHGGTKHNIIPDEAKLQITVRSDDSETRETLLSGIRRIAENLGRASGLPDDMLPTVEVLETETYPPTRNDPSLARRLKAAWRDSMGAEAFADYKPKTMGAEDFPFLVTDLETYEPIIPSVYFAVGGTPAADFERAEAGGPPIPSHHSPLFKIVPQPSVVSGVEATVVALMDLMPKD</sequence>
<comment type="caution">
    <text evidence="3">The sequence shown here is derived from an EMBL/GenBank/DDBJ whole genome shotgun (WGS) entry which is preliminary data.</text>
</comment>
<dbReference type="PANTHER" id="PTHR11014">
    <property type="entry name" value="PEPTIDASE M20 FAMILY MEMBER"/>
    <property type="match status" value="1"/>
</dbReference>
<evidence type="ECO:0000259" key="2">
    <source>
        <dbReference type="Pfam" id="PF07687"/>
    </source>
</evidence>
<keyword evidence="4" id="KW-1185">Reference proteome</keyword>
<organism evidence="3 4">
    <name type="scientific">Eilatimonas milleporae</name>
    <dbReference type="NCBI Taxonomy" id="911205"/>
    <lineage>
        <taxon>Bacteria</taxon>
        <taxon>Pseudomonadati</taxon>
        <taxon>Pseudomonadota</taxon>
        <taxon>Alphaproteobacteria</taxon>
        <taxon>Kordiimonadales</taxon>
        <taxon>Kordiimonadaceae</taxon>
        <taxon>Eilatimonas</taxon>
    </lineage>
</organism>
<dbReference type="Gene3D" id="3.40.630.10">
    <property type="entry name" value="Zn peptidases"/>
    <property type="match status" value="1"/>
</dbReference>
<feature type="domain" description="Peptidase M20 dimerisation" evidence="2">
    <location>
        <begin position="222"/>
        <end position="320"/>
    </location>
</feature>
<evidence type="ECO:0000313" key="3">
    <source>
        <dbReference type="EMBL" id="RMB01844.1"/>
    </source>
</evidence>
<name>A0A3M0BW73_9PROT</name>
<protein>
    <submittedName>
        <fullName evidence="3">Hippurate hydrolase</fullName>
    </submittedName>
</protein>
<dbReference type="InterPro" id="IPR036264">
    <property type="entry name" value="Bact_exopeptidase_dim_dom"/>
</dbReference>
<dbReference type="GO" id="GO:0050118">
    <property type="term" value="F:N-acetyldiaminopimelate deacetylase activity"/>
    <property type="evidence" value="ECO:0007669"/>
    <property type="project" value="UniProtKB-ARBA"/>
</dbReference>
<evidence type="ECO:0000313" key="4">
    <source>
        <dbReference type="Proteomes" id="UP000271227"/>
    </source>
</evidence>
<dbReference type="RefSeq" id="WP_121939998.1">
    <property type="nucleotide sequence ID" value="NZ_REFR01000015.1"/>
</dbReference>
<keyword evidence="1 3" id="KW-0378">Hydrolase</keyword>
<dbReference type="Gene3D" id="3.30.70.360">
    <property type="match status" value="1"/>
</dbReference>
<dbReference type="NCBIfam" id="TIGR01891">
    <property type="entry name" value="amidohydrolases"/>
    <property type="match status" value="1"/>
</dbReference>
<dbReference type="FunFam" id="3.30.70.360:FF:000001">
    <property type="entry name" value="N-acetyldiaminopimelate deacetylase"/>
    <property type="match status" value="1"/>
</dbReference>
<dbReference type="AlphaFoldDB" id="A0A3M0BW73"/>
<dbReference type="GO" id="GO:0019877">
    <property type="term" value="P:diaminopimelate biosynthetic process"/>
    <property type="evidence" value="ECO:0007669"/>
    <property type="project" value="UniProtKB-ARBA"/>
</dbReference>
<dbReference type="SUPFAM" id="SSF55031">
    <property type="entry name" value="Bacterial exopeptidase dimerisation domain"/>
    <property type="match status" value="1"/>
</dbReference>
<dbReference type="OrthoDB" id="9777385at2"/>
<dbReference type="InterPro" id="IPR011650">
    <property type="entry name" value="Peptidase_M20_dimer"/>
</dbReference>
<dbReference type="PANTHER" id="PTHR11014:SF63">
    <property type="entry name" value="METALLOPEPTIDASE, PUTATIVE (AFU_ORTHOLOGUE AFUA_6G09600)-RELATED"/>
    <property type="match status" value="1"/>
</dbReference>
<dbReference type="InterPro" id="IPR002933">
    <property type="entry name" value="Peptidase_M20"/>
</dbReference>
<gene>
    <name evidence="3" type="ORF">BXY39_3351</name>
</gene>
<dbReference type="InterPro" id="IPR017439">
    <property type="entry name" value="Amidohydrolase"/>
</dbReference>
<evidence type="ECO:0000256" key="1">
    <source>
        <dbReference type="ARBA" id="ARBA00022801"/>
    </source>
</evidence>
<dbReference type="InParanoid" id="A0A3M0BW73"/>
<proteinExistence type="predicted"/>
<dbReference type="Pfam" id="PF07687">
    <property type="entry name" value="M20_dimer"/>
    <property type="match status" value="1"/>
</dbReference>
<dbReference type="FunCoup" id="A0A3M0BW73">
    <property type="interactions" value="288"/>
</dbReference>
<dbReference type="SUPFAM" id="SSF53187">
    <property type="entry name" value="Zn-dependent exopeptidases"/>
    <property type="match status" value="1"/>
</dbReference>
<dbReference type="Proteomes" id="UP000271227">
    <property type="component" value="Unassembled WGS sequence"/>
</dbReference>
<dbReference type="EMBL" id="REFR01000015">
    <property type="protein sequence ID" value="RMB01844.1"/>
    <property type="molecule type" value="Genomic_DNA"/>
</dbReference>
<reference evidence="3 4" key="1">
    <citation type="submission" date="2018-10" db="EMBL/GenBank/DDBJ databases">
        <title>Genomic Encyclopedia of Archaeal and Bacterial Type Strains, Phase II (KMG-II): from individual species to whole genera.</title>
        <authorList>
            <person name="Goeker M."/>
        </authorList>
    </citation>
    <scope>NUCLEOTIDE SEQUENCE [LARGE SCALE GENOMIC DNA]</scope>
    <source>
        <strain evidence="3 4">DSM 25217</strain>
    </source>
</reference>
<dbReference type="Pfam" id="PF01546">
    <property type="entry name" value="Peptidase_M20"/>
    <property type="match status" value="1"/>
</dbReference>
<accession>A0A3M0BW73</accession>